<comment type="domain">
    <text evidence="10">Subfamily III proteins have a conserved RTxK motif about 40-50 residues from the C-terminus; the threonine may be replaced by serine or cysteine.</text>
</comment>
<sequence>AALWANEFDLSLHTDTNHTVAVEATSLADHVDQMSQRLVVDDTCALWRLWCNRSVGYSGSSTPHVTAVILDNAGPELVADLCLAEFLLCRGLTNKVYFYPKCIPWFVSDVTPLDFDWLLTTGLTSQWFSGELIAPLADHWSMQWRRRFEAGEFCVRKSMFWTLPCAFDELSVSDKPLHDEMASGDVNVIIFKVNVFLCIAKFFV</sequence>
<evidence type="ECO:0000256" key="3">
    <source>
        <dbReference type="ARBA" id="ARBA00009519"/>
    </source>
</evidence>
<comment type="catalytic activity">
    <reaction evidence="9 10">
        <text>beta-D-fructose 6-phosphate = dihydroxyacetone + D-glyceraldehyde 3-phosphate</text>
        <dbReference type="Rhea" id="RHEA:28002"/>
        <dbReference type="ChEBI" id="CHEBI:16016"/>
        <dbReference type="ChEBI" id="CHEBI:57634"/>
        <dbReference type="ChEBI" id="CHEBI:59776"/>
    </reaction>
</comment>
<evidence type="ECO:0000256" key="5">
    <source>
        <dbReference type="ARBA" id="ARBA00022723"/>
    </source>
</evidence>
<feature type="non-terminal residue" evidence="12">
    <location>
        <position position="1"/>
    </location>
</feature>
<proteinExistence type="inferred from homology"/>
<dbReference type="PANTHER" id="PTHR12260:SF6">
    <property type="entry name" value="DAMAGE-CONTROL PHOSPHATASE ARMT1"/>
    <property type="match status" value="1"/>
</dbReference>
<dbReference type="SUPFAM" id="SSF111321">
    <property type="entry name" value="AF1104-like"/>
    <property type="match status" value="1"/>
</dbReference>
<reference evidence="12 13" key="1">
    <citation type="submission" date="2019-07" db="EMBL/GenBank/DDBJ databases">
        <title>Annotation for the trematode Paragonimus westermani.</title>
        <authorList>
            <person name="Choi Y.-J."/>
        </authorList>
    </citation>
    <scope>NUCLEOTIDE SEQUENCE [LARGE SCALE GENOMIC DNA]</scope>
    <source>
        <strain evidence="12">180907_Pwestermani</strain>
    </source>
</reference>
<dbReference type="GO" id="GO:0006974">
    <property type="term" value="P:DNA damage response"/>
    <property type="evidence" value="ECO:0007669"/>
    <property type="project" value="TreeGrafter"/>
</dbReference>
<evidence type="ECO:0000256" key="2">
    <source>
        <dbReference type="ARBA" id="ARBA00001326"/>
    </source>
</evidence>
<organism evidence="12 13">
    <name type="scientific">Paragonimus westermani</name>
    <dbReference type="NCBI Taxonomy" id="34504"/>
    <lineage>
        <taxon>Eukaryota</taxon>
        <taxon>Metazoa</taxon>
        <taxon>Spiralia</taxon>
        <taxon>Lophotrochozoa</taxon>
        <taxon>Platyhelminthes</taxon>
        <taxon>Trematoda</taxon>
        <taxon>Digenea</taxon>
        <taxon>Plagiorchiida</taxon>
        <taxon>Troglotremata</taxon>
        <taxon>Troglotrematidae</taxon>
        <taxon>Paragonimus</taxon>
    </lineage>
</organism>
<evidence type="ECO:0000313" key="12">
    <source>
        <dbReference type="EMBL" id="KAF8563003.1"/>
    </source>
</evidence>
<evidence type="ECO:0000256" key="7">
    <source>
        <dbReference type="ARBA" id="ARBA00023211"/>
    </source>
</evidence>
<dbReference type="Proteomes" id="UP000699462">
    <property type="component" value="Unassembled WGS sequence"/>
</dbReference>
<evidence type="ECO:0000256" key="9">
    <source>
        <dbReference type="ARBA" id="ARBA00048809"/>
    </source>
</evidence>
<keyword evidence="4" id="KW-0533">Nickel</keyword>
<evidence type="ECO:0000256" key="6">
    <source>
        <dbReference type="ARBA" id="ARBA00022801"/>
    </source>
</evidence>
<evidence type="ECO:0000256" key="10">
    <source>
        <dbReference type="RuleBase" id="RU367030"/>
    </source>
</evidence>
<dbReference type="GO" id="GO:0046872">
    <property type="term" value="F:metal ion binding"/>
    <property type="evidence" value="ECO:0007669"/>
    <property type="project" value="UniProtKB-UniRule"/>
</dbReference>
<dbReference type="GO" id="GO:0005634">
    <property type="term" value="C:nucleus"/>
    <property type="evidence" value="ECO:0007669"/>
    <property type="project" value="TreeGrafter"/>
</dbReference>
<comment type="catalytic activity">
    <reaction evidence="2 10">
        <text>beta-D-fructose 1-phosphate + H2O = D-fructose + phosphate</text>
        <dbReference type="Rhea" id="RHEA:35603"/>
        <dbReference type="ChEBI" id="CHEBI:15377"/>
        <dbReference type="ChEBI" id="CHEBI:37721"/>
        <dbReference type="ChEBI" id="CHEBI:43474"/>
        <dbReference type="ChEBI" id="CHEBI:138881"/>
    </reaction>
</comment>
<keyword evidence="10" id="KW-0489">Methyltransferase</keyword>
<dbReference type="GO" id="GO:0032259">
    <property type="term" value="P:methylation"/>
    <property type="evidence" value="ECO:0007669"/>
    <property type="project" value="UniProtKB-KW"/>
</dbReference>
<feature type="domain" description="Damage-control phosphatase ARMT1-like metal-binding" evidence="11">
    <location>
        <begin position="2"/>
        <end position="192"/>
    </location>
</feature>
<keyword evidence="6 10" id="KW-0378">Hydrolase</keyword>
<dbReference type="GO" id="GO:0016791">
    <property type="term" value="F:phosphatase activity"/>
    <property type="evidence" value="ECO:0007669"/>
    <property type="project" value="TreeGrafter"/>
</dbReference>
<dbReference type="InterPro" id="IPR002791">
    <property type="entry name" value="ARMT1-like_metal-bd"/>
</dbReference>
<gene>
    <name evidence="12" type="ORF">P879_12041</name>
</gene>
<dbReference type="OrthoDB" id="541375at2759"/>
<dbReference type="GO" id="GO:0051998">
    <property type="term" value="F:protein carboxyl O-methyltransferase activity"/>
    <property type="evidence" value="ECO:0007669"/>
    <property type="project" value="UniProtKB-UniRule"/>
</dbReference>
<dbReference type="AlphaFoldDB" id="A0A8T0D585"/>
<name>A0A8T0D585_9TREM</name>
<evidence type="ECO:0000313" key="13">
    <source>
        <dbReference type="Proteomes" id="UP000699462"/>
    </source>
</evidence>
<comment type="function">
    <text evidence="8 10">Metal-dependent phosphatase that shows phosphatase activity against several substrates, including fructose-1-phosphate and fructose-6-phosphate. Its preference for fructose-1-phosphate, a strong glycating agent that causes DNA damage rather than a canonical yeast metabolite, suggests a damage-control function in hexose phosphate metabolism. Has also been shown to have O-methyltransferase activity that methylates glutamate residues of target proteins to form gamma-glutamyl methyl ester residues. Possibly methylates PCNA, suggesting it is involved in the DNA damage response.</text>
</comment>
<evidence type="ECO:0000259" key="11">
    <source>
        <dbReference type="Pfam" id="PF01937"/>
    </source>
</evidence>
<comment type="cofactor">
    <cofactor evidence="10">
        <name>Mn(2+)</name>
        <dbReference type="ChEBI" id="CHEBI:29035"/>
    </cofactor>
    <cofactor evidence="10">
        <name>Ni(2+)</name>
        <dbReference type="ChEBI" id="CHEBI:49786"/>
    </cofactor>
</comment>
<dbReference type="InterPro" id="IPR036075">
    <property type="entry name" value="ARMT-1-like_metal-bd_sf"/>
</dbReference>
<evidence type="ECO:0000256" key="8">
    <source>
        <dbReference type="ARBA" id="ARBA00045980"/>
    </source>
</evidence>
<accession>A0A8T0D585</accession>
<dbReference type="EMBL" id="JTDF01015188">
    <property type="protein sequence ID" value="KAF8563003.1"/>
    <property type="molecule type" value="Genomic_DNA"/>
</dbReference>
<evidence type="ECO:0000256" key="4">
    <source>
        <dbReference type="ARBA" id="ARBA00022596"/>
    </source>
</evidence>
<dbReference type="PANTHER" id="PTHR12260">
    <property type="entry name" value="DAMAGE-CONTROL PHOSPHATASE ARMT1"/>
    <property type="match status" value="1"/>
</dbReference>
<evidence type="ECO:0000256" key="1">
    <source>
        <dbReference type="ARBA" id="ARBA00000807"/>
    </source>
</evidence>
<dbReference type="EC" id="3.1.3.-" evidence="10"/>
<comment type="catalytic activity">
    <reaction evidence="1 10">
        <text>L-glutamyl-[protein] + S-adenosyl-L-methionine = [protein]-L-glutamate 5-O-methyl ester + S-adenosyl-L-homocysteine</text>
        <dbReference type="Rhea" id="RHEA:24452"/>
        <dbReference type="Rhea" id="RHEA-COMP:10208"/>
        <dbReference type="Rhea" id="RHEA-COMP:10311"/>
        <dbReference type="ChEBI" id="CHEBI:29973"/>
        <dbReference type="ChEBI" id="CHEBI:57856"/>
        <dbReference type="ChEBI" id="CHEBI:59789"/>
        <dbReference type="ChEBI" id="CHEBI:82795"/>
    </reaction>
</comment>
<keyword evidence="13" id="KW-1185">Reference proteome</keyword>
<dbReference type="EC" id="2.1.1.-" evidence="10"/>
<keyword evidence="10" id="KW-0808">Transferase</keyword>
<comment type="caution">
    <text evidence="12">The sequence shown here is derived from an EMBL/GenBank/DDBJ whole genome shotgun (WGS) entry which is preliminary data.</text>
</comment>
<dbReference type="InterPro" id="IPR039763">
    <property type="entry name" value="ARMT1"/>
</dbReference>
<dbReference type="Pfam" id="PF01937">
    <property type="entry name" value="ARMT1-like_dom"/>
    <property type="match status" value="1"/>
</dbReference>
<keyword evidence="7 10" id="KW-0464">Manganese</keyword>
<comment type="similarity">
    <text evidence="3 10">Belongs to the damage-control phosphatase family. Sugar phosphate phosphatase III subfamily.</text>
</comment>
<keyword evidence="5 10" id="KW-0479">Metal-binding</keyword>
<protein>
    <recommendedName>
        <fullName evidence="10">Sugar phosphate phosphatase</fullName>
        <ecNumber evidence="10">2.1.1.-</ecNumber>
        <ecNumber evidence="10">3.1.3.-</ecNumber>
    </recommendedName>
</protein>